<protein>
    <submittedName>
        <fullName evidence="2">Uncharacterized protein</fullName>
    </submittedName>
</protein>
<accession>A0A8S0ZXC1</accession>
<reference evidence="2 3" key="1">
    <citation type="submission" date="2020-04" db="EMBL/GenBank/DDBJ databases">
        <authorList>
            <person name="Wallbank WR R."/>
            <person name="Pardo Diaz C."/>
            <person name="Kozak K."/>
            <person name="Martin S."/>
            <person name="Jiggins C."/>
            <person name="Moest M."/>
            <person name="Warren A I."/>
            <person name="Byers J.R.P. K."/>
            <person name="Montejo-Kovacevich G."/>
            <person name="Yen C E."/>
        </authorList>
    </citation>
    <scope>NUCLEOTIDE SEQUENCE [LARGE SCALE GENOMIC DNA]</scope>
</reference>
<organism evidence="2 3">
    <name type="scientific">Arctia plantaginis</name>
    <name type="common">Wood tiger moth</name>
    <name type="synonym">Phalaena plantaginis</name>
    <dbReference type="NCBI Taxonomy" id="874455"/>
    <lineage>
        <taxon>Eukaryota</taxon>
        <taxon>Metazoa</taxon>
        <taxon>Ecdysozoa</taxon>
        <taxon>Arthropoda</taxon>
        <taxon>Hexapoda</taxon>
        <taxon>Insecta</taxon>
        <taxon>Pterygota</taxon>
        <taxon>Neoptera</taxon>
        <taxon>Endopterygota</taxon>
        <taxon>Lepidoptera</taxon>
        <taxon>Glossata</taxon>
        <taxon>Ditrysia</taxon>
        <taxon>Noctuoidea</taxon>
        <taxon>Erebidae</taxon>
        <taxon>Arctiinae</taxon>
        <taxon>Arctia</taxon>
    </lineage>
</organism>
<keyword evidence="3" id="KW-1185">Reference proteome</keyword>
<dbReference type="AlphaFoldDB" id="A0A8S0ZXC1"/>
<evidence type="ECO:0000313" key="3">
    <source>
        <dbReference type="Proteomes" id="UP000494106"/>
    </source>
</evidence>
<evidence type="ECO:0000256" key="1">
    <source>
        <dbReference type="SAM" id="MobiDB-lite"/>
    </source>
</evidence>
<dbReference type="OrthoDB" id="6924690at2759"/>
<feature type="region of interest" description="Disordered" evidence="1">
    <location>
        <begin position="170"/>
        <end position="203"/>
    </location>
</feature>
<dbReference type="EMBL" id="CADEBC010000497">
    <property type="protein sequence ID" value="CAB3238273.1"/>
    <property type="molecule type" value="Genomic_DNA"/>
</dbReference>
<gene>
    <name evidence="2" type="ORF">APLA_LOCUS7371</name>
</gene>
<sequence>MFLNIFITIFYIVIFAFPLARSRKYDIEEESMRLYGEDSTSVLHRFRRTAEYLKILSDKNQAMNAHLEEIGVQTMQYIENKLARKVADSVGYTKENMTPTPTTPALGFRHKARRDDDSEETTEDPIQKLDSYHHLHRVISTKDRNHFRDIGFEMAGQMVDLIIKGMGPVAPRNAHETANPRDPKTPSSIHDHEVHSTLGLSETVPTETTTAAVDAFRFKNKRIKF</sequence>
<name>A0A8S0ZXC1_ARCPL</name>
<feature type="compositionally biased region" description="Basic and acidic residues" evidence="1">
    <location>
        <begin position="173"/>
        <end position="195"/>
    </location>
</feature>
<proteinExistence type="predicted"/>
<feature type="region of interest" description="Disordered" evidence="1">
    <location>
        <begin position="93"/>
        <end position="125"/>
    </location>
</feature>
<evidence type="ECO:0000313" key="2">
    <source>
        <dbReference type="EMBL" id="CAB3238273.1"/>
    </source>
</evidence>
<comment type="caution">
    <text evidence="2">The sequence shown here is derived from an EMBL/GenBank/DDBJ whole genome shotgun (WGS) entry which is preliminary data.</text>
</comment>
<dbReference type="Proteomes" id="UP000494106">
    <property type="component" value="Unassembled WGS sequence"/>
</dbReference>